<evidence type="ECO:0000256" key="2">
    <source>
        <dbReference type="ARBA" id="ARBA00022692"/>
    </source>
</evidence>
<reference evidence="6 7" key="1">
    <citation type="submission" date="2022-06" db="EMBL/GenBank/DDBJ databases">
        <title>Genomic Encyclopedia of Archaeal and Bacterial Type Strains, Phase II (KMG-II): from individual species to whole genera.</title>
        <authorList>
            <person name="Goeker M."/>
        </authorList>
    </citation>
    <scope>NUCLEOTIDE SEQUENCE [LARGE SCALE GENOMIC DNA]</scope>
    <source>
        <strain evidence="6 7">DSM 44693</strain>
    </source>
</reference>
<comment type="subcellular location">
    <subcellularLocation>
        <location evidence="1">Membrane</location>
        <topology evidence="1">Multi-pass membrane protein</topology>
    </subcellularLocation>
</comment>
<comment type="caution">
    <text evidence="6">The sequence shown here is derived from an EMBL/GenBank/DDBJ whole genome shotgun (WGS) entry which is preliminary data.</text>
</comment>
<evidence type="ECO:0000313" key="7">
    <source>
        <dbReference type="Proteomes" id="UP001206895"/>
    </source>
</evidence>
<proteinExistence type="predicted"/>
<dbReference type="Proteomes" id="UP001206895">
    <property type="component" value="Unassembled WGS sequence"/>
</dbReference>
<dbReference type="EMBL" id="JAMTCJ010000002">
    <property type="protein sequence ID" value="MCP2175813.1"/>
    <property type="molecule type" value="Genomic_DNA"/>
</dbReference>
<evidence type="ECO:0000256" key="3">
    <source>
        <dbReference type="ARBA" id="ARBA00022989"/>
    </source>
</evidence>
<evidence type="ECO:0000256" key="5">
    <source>
        <dbReference type="SAM" id="Phobius"/>
    </source>
</evidence>
<feature type="transmembrane region" description="Helical" evidence="5">
    <location>
        <begin position="60"/>
        <end position="79"/>
    </location>
</feature>
<sequence>MTTTVATSTESTSTATRSRTHIAGVVLSVLIGAFLVFDILGKLFQPESVVEGTEKLGFTTTQATVMAIVLAVCVIVWVIPRTAVLGAIGLTAYLGGAVTANWNNDAPLVSTTLFAVYFGVALWIAMILRRPQLLEVLGLRAARHSA</sequence>
<dbReference type="RefSeq" id="WP_253660854.1">
    <property type="nucleotide sequence ID" value="NZ_BAAAJQ010000001.1"/>
</dbReference>
<evidence type="ECO:0000313" key="6">
    <source>
        <dbReference type="EMBL" id="MCP2175813.1"/>
    </source>
</evidence>
<feature type="transmembrane region" description="Helical" evidence="5">
    <location>
        <begin position="21"/>
        <end position="40"/>
    </location>
</feature>
<accession>A0ABT1HC25</accession>
<evidence type="ECO:0000256" key="4">
    <source>
        <dbReference type="ARBA" id="ARBA00023136"/>
    </source>
</evidence>
<feature type="transmembrane region" description="Helical" evidence="5">
    <location>
        <begin position="108"/>
        <end position="128"/>
    </location>
</feature>
<dbReference type="Pfam" id="PF13564">
    <property type="entry name" value="DoxX_2"/>
    <property type="match status" value="1"/>
</dbReference>
<protein>
    <submittedName>
        <fullName evidence="6">DoxX-like family protein</fullName>
    </submittedName>
</protein>
<keyword evidence="7" id="KW-1185">Reference proteome</keyword>
<evidence type="ECO:0000256" key="1">
    <source>
        <dbReference type="ARBA" id="ARBA00004141"/>
    </source>
</evidence>
<keyword evidence="4 5" id="KW-0472">Membrane</keyword>
<dbReference type="InterPro" id="IPR032808">
    <property type="entry name" value="DoxX"/>
</dbReference>
<keyword evidence="3 5" id="KW-1133">Transmembrane helix</keyword>
<keyword evidence="2 5" id="KW-0812">Transmembrane</keyword>
<gene>
    <name evidence="6" type="ORF">LX13_001632</name>
</gene>
<feature type="transmembrane region" description="Helical" evidence="5">
    <location>
        <begin position="84"/>
        <end position="102"/>
    </location>
</feature>
<organism evidence="6 7">
    <name type="scientific">Williamsia maris</name>
    <dbReference type="NCBI Taxonomy" id="72806"/>
    <lineage>
        <taxon>Bacteria</taxon>
        <taxon>Bacillati</taxon>
        <taxon>Actinomycetota</taxon>
        <taxon>Actinomycetes</taxon>
        <taxon>Mycobacteriales</taxon>
        <taxon>Nocardiaceae</taxon>
        <taxon>Williamsia</taxon>
    </lineage>
</organism>
<name>A0ABT1HC25_9NOCA</name>